<keyword evidence="4" id="KW-1185">Reference proteome</keyword>
<evidence type="ECO:0000259" key="2">
    <source>
        <dbReference type="PROSITE" id="PS51186"/>
    </source>
</evidence>
<dbReference type="GO" id="GO:0004343">
    <property type="term" value="F:glucosamine 6-phosphate N-acetyltransferase activity"/>
    <property type="evidence" value="ECO:0007669"/>
    <property type="project" value="UniProtKB-UniRule"/>
</dbReference>
<keyword evidence="1 3" id="KW-0808">Transferase</keyword>
<protein>
    <recommendedName>
        <fullName evidence="1">Glucosamine 6-phosphate N-acetyltransferase</fullName>
        <ecNumber evidence="1">2.3.1.4</ecNumber>
    </recommendedName>
</protein>
<comment type="catalytic activity">
    <reaction evidence="1">
        <text>D-glucosamine 6-phosphate + acetyl-CoA = N-acetyl-D-glucosamine 6-phosphate + CoA + H(+)</text>
        <dbReference type="Rhea" id="RHEA:10292"/>
        <dbReference type="ChEBI" id="CHEBI:15378"/>
        <dbReference type="ChEBI" id="CHEBI:57287"/>
        <dbReference type="ChEBI" id="CHEBI:57288"/>
        <dbReference type="ChEBI" id="CHEBI:57513"/>
        <dbReference type="ChEBI" id="CHEBI:58725"/>
        <dbReference type="EC" id="2.3.1.4"/>
    </reaction>
</comment>
<reference evidence="3 4" key="2">
    <citation type="submission" date="2015-05" db="EMBL/GenBank/DDBJ databases">
        <authorList>
            <person name="Morales-Cruz A."/>
            <person name="Amrine K.C."/>
            <person name="Cantu D."/>
        </authorList>
    </citation>
    <scope>NUCLEOTIDE SEQUENCE [LARGE SCALE GENOMIC DNA]</scope>
    <source>
        <strain evidence="3">UCRPC4</strain>
    </source>
</reference>
<dbReference type="PROSITE" id="PS51186">
    <property type="entry name" value="GNAT"/>
    <property type="match status" value="1"/>
</dbReference>
<feature type="domain" description="N-acetyltransferase" evidence="2">
    <location>
        <begin position="10"/>
        <end position="133"/>
    </location>
</feature>
<evidence type="ECO:0000313" key="4">
    <source>
        <dbReference type="Proteomes" id="UP000053317"/>
    </source>
</evidence>
<dbReference type="Pfam" id="PF00583">
    <property type="entry name" value="Acetyltransf_1"/>
    <property type="match status" value="1"/>
</dbReference>
<gene>
    <name evidence="3" type="ORF">UCRPC4_g03474</name>
</gene>
<evidence type="ECO:0000256" key="1">
    <source>
        <dbReference type="RuleBase" id="RU365086"/>
    </source>
</evidence>
<sequence>MSSVPLFPASLISPDVATSLSESYIIRPLQRGDYERGFLTCLADLTWIGEYSEEAFYERIYNRGIVGHIEEVVVLKGEQGKGLGLKVIQALDSVAKSVGCSKLILNCSPENIPFYEKCGYEKAGQEMSRVIKG</sequence>
<dbReference type="OrthoDB" id="10039976at2759"/>
<dbReference type="InterPro" id="IPR016181">
    <property type="entry name" value="Acyl_CoA_acyltransferase"/>
</dbReference>
<name>A0A0G2EFQ3_PHACM</name>
<dbReference type="Proteomes" id="UP000053317">
    <property type="component" value="Unassembled WGS sequence"/>
</dbReference>
<accession>A0A0G2EFQ3</accession>
<dbReference type="GO" id="GO:0006048">
    <property type="term" value="P:UDP-N-acetylglucosamine biosynthetic process"/>
    <property type="evidence" value="ECO:0007669"/>
    <property type="project" value="UniProtKB-UniRule"/>
</dbReference>
<dbReference type="PANTHER" id="PTHR13355:SF11">
    <property type="entry name" value="GLUCOSAMINE 6-PHOSPHATE N-ACETYLTRANSFERASE"/>
    <property type="match status" value="1"/>
</dbReference>
<dbReference type="InterPro" id="IPR000182">
    <property type="entry name" value="GNAT_dom"/>
</dbReference>
<dbReference type="PANTHER" id="PTHR13355">
    <property type="entry name" value="GLUCOSAMINE 6-PHOSPHATE N-ACETYLTRANSFERASE"/>
    <property type="match status" value="1"/>
</dbReference>
<evidence type="ECO:0000313" key="3">
    <source>
        <dbReference type="EMBL" id="KKY21707.1"/>
    </source>
</evidence>
<keyword evidence="1" id="KW-0012">Acyltransferase</keyword>
<reference evidence="3 4" key="1">
    <citation type="submission" date="2015-05" db="EMBL/GenBank/DDBJ databases">
        <title>Distinctive expansion of gene families associated with plant cell wall degradation and secondary metabolism in the genomes of grapevine trunk pathogens.</title>
        <authorList>
            <person name="Lawrence D.P."/>
            <person name="Travadon R."/>
            <person name="Rolshausen P.E."/>
            <person name="Baumgartner K."/>
        </authorList>
    </citation>
    <scope>NUCLEOTIDE SEQUENCE [LARGE SCALE GENOMIC DNA]</scope>
    <source>
        <strain evidence="3">UCRPC4</strain>
    </source>
</reference>
<organism evidence="3 4">
    <name type="scientific">Phaeomoniella chlamydospora</name>
    <name type="common">Phaeoacremonium chlamydosporum</name>
    <dbReference type="NCBI Taxonomy" id="158046"/>
    <lineage>
        <taxon>Eukaryota</taxon>
        <taxon>Fungi</taxon>
        <taxon>Dikarya</taxon>
        <taxon>Ascomycota</taxon>
        <taxon>Pezizomycotina</taxon>
        <taxon>Eurotiomycetes</taxon>
        <taxon>Chaetothyriomycetidae</taxon>
        <taxon>Phaeomoniellales</taxon>
        <taxon>Phaeomoniellaceae</taxon>
        <taxon>Phaeomoniella</taxon>
    </lineage>
</organism>
<dbReference type="InterPro" id="IPR039143">
    <property type="entry name" value="GNPNAT1-like"/>
</dbReference>
<dbReference type="Gene3D" id="3.40.630.30">
    <property type="match status" value="2"/>
</dbReference>
<comment type="caution">
    <text evidence="3">The sequence shown here is derived from an EMBL/GenBank/DDBJ whole genome shotgun (WGS) entry which is preliminary data.</text>
</comment>
<dbReference type="EMBL" id="LCWF01000082">
    <property type="protein sequence ID" value="KKY21707.1"/>
    <property type="molecule type" value="Genomic_DNA"/>
</dbReference>
<dbReference type="CDD" id="cd04301">
    <property type="entry name" value="NAT_SF"/>
    <property type="match status" value="1"/>
</dbReference>
<proteinExistence type="inferred from homology"/>
<dbReference type="EC" id="2.3.1.4" evidence="1"/>
<dbReference type="AlphaFoldDB" id="A0A0G2EFQ3"/>
<dbReference type="UniPathway" id="UPA00113">
    <property type="reaction ID" value="UER00529"/>
</dbReference>
<comment type="pathway">
    <text evidence="1">Nucleotide-sugar biosynthesis; UDP-N-acetyl-alpha-D-glucosamine biosynthesis; N-acetyl-alpha-D-glucosamine 1-phosphate from alpha-D-glucosamine 6-phosphate (route I): step 1/2.</text>
</comment>
<comment type="similarity">
    <text evidence="1">Belongs to the acetyltransferase family. GNA1 subfamily.</text>
</comment>
<dbReference type="SUPFAM" id="SSF55729">
    <property type="entry name" value="Acyl-CoA N-acyltransferases (Nat)"/>
    <property type="match status" value="1"/>
</dbReference>